<feature type="compositionally biased region" description="Basic and acidic residues" evidence="1">
    <location>
        <begin position="535"/>
        <end position="544"/>
    </location>
</feature>
<dbReference type="EMBL" id="MU128929">
    <property type="protein sequence ID" value="KAF9517785.1"/>
    <property type="molecule type" value="Genomic_DNA"/>
</dbReference>
<feature type="compositionally biased region" description="Low complexity" evidence="1">
    <location>
        <begin position="50"/>
        <end position="73"/>
    </location>
</feature>
<dbReference type="GO" id="GO:0030968">
    <property type="term" value="P:endoplasmic reticulum unfolded protein response"/>
    <property type="evidence" value="ECO:0007669"/>
    <property type="project" value="TreeGrafter"/>
</dbReference>
<dbReference type="GO" id="GO:0005783">
    <property type="term" value="C:endoplasmic reticulum"/>
    <property type="evidence" value="ECO:0007669"/>
    <property type="project" value="TreeGrafter"/>
</dbReference>
<dbReference type="AlphaFoldDB" id="A0A9P6B6E6"/>
<dbReference type="PANTHER" id="PTHR38406">
    <property type="entry name" value="TRANSCRIPTIONAL REPRESSOR OPI1"/>
    <property type="match status" value="1"/>
</dbReference>
<feature type="region of interest" description="Disordered" evidence="1">
    <location>
        <begin position="146"/>
        <end position="215"/>
    </location>
</feature>
<feature type="compositionally biased region" description="Polar residues" evidence="1">
    <location>
        <begin position="162"/>
        <end position="172"/>
    </location>
</feature>
<dbReference type="InterPro" id="IPR013927">
    <property type="entry name" value="TF_Opi1_Ccg-8"/>
</dbReference>
<gene>
    <name evidence="2" type="ORF">BS47DRAFT_1389502</name>
</gene>
<dbReference type="GO" id="GO:0006357">
    <property type="term" value="P:regulation of transcription by RNA polymerase II"/>
    <property type="evidence" value="ECO:0007669"/>
    <property type="project" value="TreeGrafter"/>
</dbReference>
<reference evidence="2" key="1">
    <citation type="journal article" date="2020" name="Nat. Commun.">
        <title>Large-scale genome sequencing of mycorrhizal fungi provides insights into the early evolution of symbiotic traits.</title>
        <authorList>
            <person name="Miyauchi S."/>
            <person name="Kiss E."/>
            <person name="Kuo A."/>
            <person name="Drula E."/>
            <person name="Kohler A."/>
            <person name="Sanchez-Garcia M."/>
            <person name="Morin E."/>
            <person name="Andreopoulos B."/>
            <person name="Barry K.W."/>
            <person name="Bonito G."/>
            <person name="Buee M."/>
            <person name="Carver A."/>
            <person name="Chen C."/>
            <person name="Cichocki N."/>
            <person name="Clum A."/>
            <person name="Culley D."/>
            <person name="Crous P.W."/>
            <person name="Fauchery L."/>
            <person name="Girlanda M."/>
            <person name="Hayes R.D."/>
            <person name="Keri Z."/>
            <person name="LaButti K."/>
            <person name="Lipzen A."/>
            <person name="Lombard V."/>
            <person name="Magnuson J."/>
            <person name="Maillard F."/>
            <person name="Murat C."/>
            <person name="Nolan M."/>
            <person name="Ohm R.A."/>
            <person name="Pangilinan J."/>
            <person name="Pereira M.F."/>
            <person name="Perotto S."/>
            <person name="Peter M."/>
            <person name="Pfister S."/>
            <person name="Riley R."/>
            <person name="Sitrit Y."/>
            <person name="Stielow J.B."/>
            <person name="Szollosi G."/>
            <person name="Zifcakova L."/>
            <person name="Stursova M."/>
            <person name="Spatafora J.W."/>
            <person name="Tedersoo L."/>
            <person name="Vaario L.M."/>
            <person name="Yamada A."/>
            <person name="Yan M."/>
            <person name="Wang P."/>
            <person name="Xu J."/>
            <person name="Bruns T."/>
            <person name="Baldrian P."/>
            <person name="Vilgalys R."/>
            <person name="Dunand C."/>
            <person name="Henrissat B."/>
            <person name="Grigoriev I.V."/>
            <person name="Hibbett D."/>
            <person name="Nagy L.G."/>
            <person name="Martin F.M."/>
        </authorList>
    </citation>
    <scope>NUCLEOTIDE SEQUENCE</scope>
    <source>
        <strain evidence="2">UP504</strain>
    </source>
</reference>
<dbReference type="GO" id="GO:0008654">
    <property type="term" value="P:phospholipid biosynthetic process"/>
    <property type="evidence" value="ECO:0007669"/>
    <property type="project" value="TreeGrafter"/>
</dbReference>
<proteinExistence type="predicted"/>
<feature type="compositionally biased region" description="Low complexity" evidence="1">
    <location>
        <begin position="192"/>
        <end position="206"/>
    </location>
</feature>
<dbReference type="GO" id="GO:0005634">
    <property type="term" value="C:nucleus"/>
    <property type="evidence" value="ECO:0007669"/>
    <property type="project" value="TreeGrafter"/>
</dbReference>
<feature type="compositionally biased region" description="Basic and acidic residues" evidence="1">
    <location>
        <begin position="146"/>
        <end position="155"/>
    </location>
</feature>
<feature type="compositionally biased region" description="Low complexity" evidence="1">
    <location>
        <begin position="482"/>
        <end position="505"/>
    </location>
</feature>
<comment type="caution">
    <text evidence="2">The sequence shown here is derived from an EMBL/GenBank/DDBJ whole genome shotgun (WGS) entry which is preliminary data.</text>
</comment>
<name>A0A9P6B6E6_9AGAM</name>
<sequence>MESHEVDADVLIVARALGEMRNGVPPSSDTVEGPASPGLIDPKFRSYSQTASTPSLSVASSSSRSTISETATTDQEDDSSFVSRMSNFPLVTSAIRVYEQGKASSRVVKFGAEMMEGTVKTMTRPVMDRLPVNQLDEFACRQLDRFGRYGGKPEDSPPPQAESHSAPPSKNSPDPALSPRGRKHLWIDSDARVPSSRDSSVAPSSDTGWSPTSTRFHSESHWVTVAQAQNQSPSSGQEVQVINRSKWQAVLLEAGGIGAAVSEESMKRLKYCLQWLQYANSHIDQQILLLRSFIASISPNSLPSSSANDAIVPFQSLTILAQVKKELVDTIRQVVDVVYKYAGSALPEQARASVRSFILMLPERWALAARSEDPLPASYRTNQGMTGSAAMMAATRVLTLATESLDMMRSVSAVFKESLDRAEAWVDRLQQLGLQRQQQEQRPALPGPDWGNSSLYTVATMCDRAALANPFEAVPHHGGGSHHQSPPRHTTPSPSPSTRAASVVSDSGTDTETDDVKAFSTPGLRRRAKAPTSTLEDRRMDVDE</sequence>
<organism evidence="2 3">
    <name type="scientific">Hydnum rufescens UP504</name>
    <dbReference type="NCBI Taxonomy" id="1448309"/>
    <lineage>
        <taxon>Eukaryota</taxon>
        <taxon>Fungi</taxon>
        <taxon>Dikarya</taxon>
        <taxon>Basidiomycota</taxon>
        <taxon>Agaricomycotina</taxon>
        <taxon>Agaricomycetes</taxon>
        <taxon>Cantharellales</taxon>
        <taxon>Hydnaceae</taxon>
        <taxon>Hydnum</taxon>
    </lineage>
</organism>
<accession>A0A9P6B6E6</accession>
<feature type="region of interest" description="Disordered" evidence="1">
    <location>
        <begin position="472"/>
        <end position="544"/>
    </location>
</feature>
<evidence type="ECO:0000256" key="1">
    <source>
        <dbReference type="SAM" id="MobiDB-lite"/>
    </source>
</evidence>
<dbReference type="OrthoDB" id="2441642at2759"/>
<dbReference type="Pfam" id="PF08618">
    <property type="entry name" value="Opi1"/>
    <property type="match status" value="2"/>
</dbReference>
<dbReference type="GO" id="GO:0003714">
    <property type="term" value="F:transcription corepressor activity"/>
    <property type="evidence" value="ECO:0007669"/>
    <property type="project" value="InterPro"/>
</dbReference>
<dbReference type="PANTHER" id="PTHR38406:SF1">
    <property type="entry name" value="TRANSCRIPTIONAL REPRESSOR OPI1"/>
    <property type="match status" value="1"/>
</dbReference>
<dbReference type="Proteomes" id="UP000886523">
    <property type="component" value="Unassembled WGS sequence"/>
</dbReference>
<keyword evidence="3" id="KW-1185">Reference proteome</keyword>
<evidence type="ECO:0008006" key="4">
    <source>
        <dbReference type="Google" id="ProtNLM"/>
    </source>
</evidence>
<evidence type="ECO:0000313" key="3">
    <source>
        <dbReference type="Proteomes" id="UP000886523"/>
    </source>
</evidence>
<feature type="region of interest" description="Disordered" evidence="1">
    <location>
        <begin position="21"/>
        <end position="80"/>
    </location>
</feature>
<evidence type="ECO:0000313" key="2">
    <source>
        <dbReference type="EMBL" id="KAF9517785.1"/>
    </source>
</evidence>
<protein>
    <recommendedName>
        <fullName evidence="4">Opi1-domain-containing protein</fullName>
    </recommendedName>
</protein>